<evidence type="ECO:0000313" key="3">
    <source>
        <dbReference type="EMBL" id="ONM07198.1"/>
    </source>
</evidence>
<dbReference type="PROSITE" id="PS51450">
    <property type="entry name" value="LRR"/>
    <property type="match status" value="2"/>
</dbReference>
<dbReference type="AlphaFoldDB" id="A0A1D6KXM3"/>
<dbReference type="SMART" id="SM00365">
    <property type="entry name" value="LRR_SD22"/>
    <property type="match status" value="3"/>
</dbReference>
<keyword evidence="2" id="KW-0677">Repeat</keyword>
<dbReference type="EMBL" id="CM007647">
    <property type="protein sequence ID" value="ONM07198.1"/>
    <property type="molecule type" value="Genomic_DNA"/>
</dbReference>
<dbReference type="FunFam" id="3.80.10.10:FF:002143">
    <property type="entry name" value="Outer arm dynein light chain 1 protein"/>
    <property type="match status" value="1"/>
</dbReference>
<proteinExistence type="predicted"/>
<name>A0A1D6KXM3_MAIZE</name>
<gene>
    <name evidence="3" type="ORF">ZEAMMB73_Zm00001d033307</name>
</gene>
<dbReference type="InterPro" id="IPR032675">
    <property type="entry name" value="LRR_dom_sf"/>
</dbReference>
<sequence length="206" mass="22973">MAWTATSLTLHSGESDMPQAACCWSFYVSPYQICFSLIRELNCCTAHLFREDHTVAFLMFGSFCIVRVIAGALPKGLHMLILSKNNISIIERLRELTRLRLLDINYNRISRIGHDHLLGLASCSSLKELYLVGNKISEVDGLHRLLKLKVLDLCHIQSSVATILGVGAEDARKILNNYGTCPILSMVYCALIFLGIIVSVKYFAHG</sequence>
<dbReference type="InterPro" id="IPR001611">
    <property type="entry name" value="Leu-rich_rpt"/>
</dbReference>
<dbReference type="PANTHER" id="PTHR15454:SF7">
    <property type="entry name" value="OS07G0106100 PROTEIN"/>
    <property type="match status" value="1"/>
</dbReference>
<organism evidence="3">
    <name type="scientific">Zea mays</name>
    <name type="common">Maize</name>
    <dbReference type="NCBI Taxonomy" id="4577"/>
    <lineage>
        <taxon>Eukaryota</taxon>
        <taxon>Viridiplantae</taxon>
        <taxon>Streptophyta</taxon>
        <taxon>Embryophyta</taxon>
        <taxon>Tracheophyta</taxon>
        <taxon>Spermatophyta</taxon>
        <taxon>Magnoliopsida</taxon>
        <taxon>Liliopsida</taxon>
        <taxon>Poales</taxon>
        <taxon>Poaceae</taxon>
        <taxon>PACMAD clade</taxon>
        <taxon>Panicoideae</taxon>
        <taxon>Andropogonodae</taxon>
        <taxon>Andropogoneae</taxon>
        <taxon>Tripsacinae</taxon>
        <taxon>Zea</taxon>
    </lineage>
</organism>
<dbReference type="PANTHER" id="PTHR15454">
    <property type="entry name" value="NISCHARIN RELATED"/>
    <property type="match status" value="1"/>
</dbReference>
<evidence type="ECO:0000256" key="1">
    <source>
        <dbReference type="ARBA" id="ARBA00022614"/>
    </source>
</evidence>
<dbReference type="InParanoid" id="A0A1D6KXM3"/>
<protein>
    <submittedName>
        <fullName evidence="3">Outer arm dynein light chain 1 protein</fullName>
    </submittedName>
</protein>
<keyword evidence="1" id="KW-0433">Leucine-rich repeat</keyword>
<dbReference type="STRING" id="4577.A0A1D6KXM3"/>
<evidence type="ECO:0000256" key="2">
    <source>
        <dbReference type="ARBA" id="ARBA00022737"/>
    </source>
</evidence>
<dbReference type="SUPFAM" id="SSF52058">
    <property type="entry name" value="L domain-like"/>
    <property type="match status" value="1"/>
</dbReference>
<reference evidence="3" key="1">
    <citation type="submission" date="2015-12" db="EMBL/GenBank/DDBJ databases">
        <title>Update maize B73 reference genome by single molecule sequencing technologies.</title>
        <authorList>
            <consortium name="Maize Genome Sequencing Project"/>
            <person name="Ware D."/>
        </authorList>
    </citation>
    <scope>NUCLEOTIDE SEQUENCE [LARGE SCALE GENOMIC DNA]</scope>
    <source>
        <tissue evidence="3">Seedling</tissue>
    </source>
</reference>
<accession>A0A1D6KXM3</accession>
<dbReference type="Gene3D" id="3.80.10.10">
    <property type="entry name" value="Ribonuclease Inhibitor"/>
    <property type="match status" value="1"/>
</dbReference>